<keyword evidence="8" id="KW-1185">Reference proteome</keyword>
<evidence type="ECO:0000256" key="2">
    <source>
        <dbReference type="ARBA" id="ARBA00006824"/>
    </source>
</evidence>
<dbReference type="RefSeq" id="XP_016931792.2">
    <property type="nucleotide sequence ID" value="XM_017076303.4"/>
</dbReference>
<sequence>MMTGLKVFLKEGFKVATVMGLGDAIAQLAIEKKPLDDWDAARTLRFGALGMVFVGPVLRRWYLFLESRVPKTYTPMRRGAIKMLADQALFVPPFALAMSFLVPLVNGEPVVRIRQRILDSYPTILVRNYMLWPAAQMINFSFVPLGYQVIYVQCIALIWNCYLSLVLNS</sequence>
<dbReference type="PANTHER" id="PTHR11266">
    <property type="entry name" value="PEROXISOMAL MEMBRANE PROTEIN 2, PXMP2 MPV17"/>
    <property type="match status" value="1"/>
</dbReference>
<keyword evidence="5 7" id="KW-0472">Membrane</keyword>
<proteinExistence type="inferred from homology"/>
<comment type="subcellular location">
    <subcellularLocation>
        <location evidence="1">Membrane</location>
        <topology evidence="1">Multi-pass membrane protein</topology>
    </subcellularLocation>
</comment>
<gene>
    <name evidence="9 10" type="primary">LOC108011210</name>
</gene>
<feature type="transmembrane region" description="Helical" evidence="7">
    <location>
        <begin position="83"/>
        <end position="105"/>
    </location>
</feature>
<dbReference type="GO" id="GO:0005739">
    <property type="term" value="C:mitochondrion"/>
    <property type="evidence" value="ECO:0007669"/>
    <property type="project" value="TreeGrafter"/>
</dbReference>
<protein>
    <recommendedName>
        <fullName evidence="6">Mitochondrial inner membrane protein Mpv17</fullName>
    </recommendedName>
</protein>
<evidence type="ECO:0000313" key="10">
    <source>
        <dbReference type="RefSeq" id="XP_016931792.2"/>
    </source>
</evidence>
<accession>A0AB39ZAY3</accession>
<dbReference type="GO" id="GO:0016020">
    <property type="term" value="C:membrane"/>
    <property type="evidence" value="ECO:0007669"/>
    <property type="project" value="UniProtKB-SubCell"/>
</dbReference>
<comment type="similarity">
    <text evidence="2 7">Belongs to the peroxisomal membrane protein PXMP2/4 family.</text>
</comment>
<dbReference type="Proteomes" id="UP001652628">
    <property type="component" value="Chromosome X"/>
</dbReference>
<reference evidence="9 10" key="1">
    <citation type="submission" date="2025-05" db="UniProtKB">
        <authorList>
            <consortium name="RefSeq"/>
        </authorList>
    </citation>
    <scope>IDENTIFICATION</scope>
</reference>
<dbReference type="InterPro" id="IPR007248">
    <property type="entry name" value="Mpv17_PMP22"/>
</dbReference>
<dbReference type="AlphaFoldDB" id="A0AB39ZAY3"/>
<dbReference type="Pfam" id="PF04117">
    <property type="entry name" value="Mpv17_PMP22"/>
    <property type="match status" value="1"/>
</dbReference>
<feature type="transmembrane region" description="Helical" evidence="7">
    <location>
        <begin position="42"/>
        <end position="62"/>
    </location>
</feature>
<dbReference type="GeneID" id="108011210"/>
<evidence type="ECO:0000256" key="6">
    <source>
        <dbReference type="ARBA" id="ARBA00049743"/>
    </source>
</evidence>
<evidence type="ECO:0000313" key="8">
    <source>
        <dbReference type="Proteomes" id="UP001652628"/>
    </source>
</evidence>
<evidence type="ECO:0000256" key="3">
    <source>
        <dbReference type="ARBA" id="ARBA00022692"/>
    </source>
</evidence>
<evidence type="ECO:0000256" key="4">
    <source>
        <dbReference type="ARBA" id="ARBA00022989"/>
    </source>
</evidence>
<dbReference type="RefSeq" id="XP_016931791.2">
    <property type="nucleotide sequence ID" value="XM_017076302.4"/>
</dbReference>
<evidence type="ECO:0000313" key="9">
    <source>
        <dbReference type="RefSeq" id="XP_016931791.2"/>
    </source>
</evidence>
<keyword evidence="3 7" id="KW-0812">Transmembrane</keyword>
<keyword evidence="4 7" id="KW-1133">Transmembrane helix</keyword>
<evidence type="ECO:0000256" key="5">
    <source>
        <dbReference type="ARBA" id="ARBA00023136"/>
    </source>
</evidence>
<feature type="transmembrane region" description="Helical" evidence="7">
    <location>
        <begin position="145"/>
        <end position="167"/>
    </location>
</feature>
<organism evidence="8 9">
    <name type="scientific">Drosophila suzukii</name>
    <name type="common">Spotted-wing drosophila fruit fly</name>
    <dbReference type="NCBI Taxonomy" id="28584"/>
    <lineage>
        <taxon>Eukaryota</taxon>
        <taxon>Metazoa</taxon>
        <taxon>Ecdysozoa</taxon>
        <taxon>Arthropoda</taxon>
        <taxon>Hexapoda</taxon>
        <taxon>Insecta</taxon>
        <taxon>Pterygota</taxon>
        <taxon>Neoptera</taxon>
        <taxon>Endopterygota</taxon>
        <taxon>Diptera</taxon>
        <taxon>Brachycera</taxon>
        <taxon>Muscomorpha</taxon>
        <taxon>Ephydroidea</taxon>
        <taxon>Drosophilidae</taxon>
        <taxon>Drosophila</taxon>
        <taxon>Sophophora</taxon>
    </lineage>
</organism>
<evidence type="ECO:0000256" key="1">
    <source>
        <dbReference type="ARBA" id="ARBA00004141"/>
    </source>
</evidence>
<name>A0AB39ZAY3_DROSZ</name>
<dbReference type="GO" id="GO:1901858">
    <property type="term" value="P:regulation of mitochondrial DNA metabolic process"/>
    <property type="evidence" value="ECO:0007669"/>
    <property type="project" value="TreeGrafter"/>
</dbReference>
<dbReference type="GO" id="GO:0015267">
    <property type="term" value="F:channel activity"/>
    <property type="evidence" value="ECO:0007669"/>
    <property type="project" value="TreeGrafter"/>
</dbReference>
<dbReference type="PANTHER" id="PTHR11266:SF17">
    <property type="entry name" value="PROTEIN MPV17"/>
    <property type="match status" value="1"/>
</dbReference>
<evidence type="ECO:0000256" key="7">
    <source>
        <dbReference type="RuleBase" id="RU363053"/>
    </source>
</evidence>